<accession>A0A377Q694</accession>
<reference evidence="3 5" key="1">
    <citation type="submission" date="2018-06" db="EMBL/GenBank/DDBJ databases">
        <authorList>
            <consortium name="Pathogen Informatics"/>
            <person name="Doyle S."/>
        </authorList>
    </citation>
    <scope>NUCLEOTIDE SEQUENCE [LARGE SCALE GENOMIC DNA]</scope>
    <source>
        <strain evidence="3 5">NCTC11159</strain>
    </source>
</reference>
<dbReference type="InterPro" id="IPR003520">
    <property type="entry name" value="Invas_InvE"/>
</dbReference>
<dbReference type="NCBIfam" id="TIGR02568">
    <property type="entry name" value="LcrE"/>
    <property type="match status" value="1"/>
</dbReference>
<dbReference type="GO" id="GO:0009986">
    <property type="term" value="C:cell surface"/>
    <property type="evidence" value="ECO:0007669"/>
    <property type="project" value="InterPro"/>
</dbReference>
<dbReference type="AlphaFoldDB" id="A0A377Q694"/>
<feature type="compositionally biased region" description="Basic and acidic residues" evidence="1">
    <location>
        <begin position="12"/>
        <end position="21"/>
    </location>
</feature>
<dbReference type="PRINTS" id="PR01344">
    <property type="entry name" value="INVEPROTEIN"/>
</dbReference>
<dbReference type="Pfam" id="PF07201">
    <property type="entry name" value="HrpJ"/>
    <property type="match status" value="1"/>
</dbReference>
<evidence type="ECO:0000313" key="4">
    <source>
        <dbReference type="EMBL" id="TCU81121.1"/>
    </source>
</evidence>
<dbReference type="EMBL" id="SMBT01000028">
    <property type="protein sequence ID" value="TCU81121.1"/>
    <property type="molecule type" value="Genomic_DNA"/>
</dbReference>
<dbReference type="SUPFAM" id="SSF140591">
    <property type="entry name" value="Type III secretion system domain"/>
    <property type="match status" value="1"/>
</dbReference>
<evidence type="ECO:0000256" key="1">
    <source>
        <dbReference type="SAM" id="MobiDB-lite"/>
    </source>
</evidence>
<feature type="region of interest" description="Disordered" evidence="1">
    <location>
        <begin position="1"/>
        <end position="34"/>
    </location>
</feature>
<sequence length="366" mass="41920">MAAIDGVSFQRHRFEPRRTEVQVEPEQAEGRERSDQELLLLIQDDLSAVLTQFRRQTASDKKSQRVSEQFERILEDDAEPKVAKVFALLRSQGMSPEVLLAYARSLFPDDSDLVLVLRELLKKRALETVHSDILEQALEQALMHADPQRCQAGINVGLKAKLHGARMNICPKALRATYRDFLGSVENEVAQYEQWVEQFGSQKRGWVLEFLESALIFDIQAHDPSCAREEFGRLLHHTVKLKRVKSSESEFIGAFKGRDIATRAGLDEMSLLSWWFDFVRRPFEFETSVSQAIAASLLTFSMADKAQLLQMLLASVRSIDEQLFFDPQSKQLILDKILDWASDHYVREVQVDHQKRFQNGLIAATE</sequence>
<evidence type="ECO:0000313" key="3">
    <source>
        <dbReference type="EMBL" id="STQ90129.1"/>
    </source>
</evidence>
<organism evidence="3 5">
    <name type="scientific">Iodobacter fluviatilis</name>
    <dbReference type="NCBI Taxonomy" id="537"/>
    <lineage>
        <taxon>Bacteria</taxon>
        <taxon>Pseudomonadati</taxon>
        <taxon>Pseudomonadota</taxon>
        <taxon>Betaproteobacteria</taxon>
        <taxon>Neisseriales</taxon>
        <taxon>Chitinibacteraceae</taxon>
        <taxon>Iodobacter</taxon>
    </lineage>
</organism>
<evidence type="ECO:0000313" key="5">
    <source>
        <dbReference type="Proteomes" id="UP000255108"/>
    </source>
</evidence>
<name>A0A377Q694_9NEIS</name>
<dbReference type="Proteomes" id="UP000295794">
    <property type="component" value="Unassembled WGS sequence"/>
</dbReference>
<evidence type="ECO:0000313" key="6">
    <source>
        <dbReference type="Proteomes" id="UP000295794"/>
    </source>
</evidence>
<dbReference type="Gene3D" id="1.10.150.630">
    <property type="match status" value="1"/>
</dbReference>
<dbReference type="InterPro" id="IPR013401">
    <property type="entry name" value="T3SS_LcrE"/>
</dbReference>
<keyword evidence="6" id="KW-1185">Reference proteome</keyword>
<protein>
    <submittedName>
        <fullName evidence="4">Type III secretion protein W</fullName>
    </submittedName>
    <submittedName>
        <fullName evidence="3">Type III secretion system regulator InvE</fullName>
    </submittedName>
</protein>
<reference evidence="4 6" key="2">
    <citation type="submission" date="2019-03" db="EMBL/GenBank/DDBJ databases">
        <title>Genomic Encyclopedia of Type Strains, Phase IV (KMG-IV): sequencing the most valuable type-strain genomes for metagenomic binning, comparative biology and taxonomic classification.</title>
        <authorList>
            <person name="Goeker M."/>
        </authorList>
    </citation>
    <scope>NUCLEOTIDE SEQUENCE [LARGE SCALE GENOMIC DNA]</scope>
    <source>
        <strain evidence="4 6">DSM 3764</strain>
    </source>
</reference>
<gene>
    <name evidence="3" type="primary">mxiC_1</name>
    <name evidence="4" type="ORF">EV682_12813</name>
    <name evidence="3" type="ORF">NCTC11159_01191</name>
</gene>
<evidence type="ECO:0000259" key="2">
    <source>
        <dbReference type="Pfam" id="PF07201"/>
    </source>
</evidence>
<dbReference type="InterPro" id="IPR010812">
    <property type="entry name" value="HrpJ-like"/>
</dbReference>
<proteinExistence type="predicted"/>
<dbReference type="Proteomes" id="UP000255108">
    <property type="component" value="Unassembled WGS sequence"/>
</dbReference>
<dbReference type="GO" id="GO:0019867">
    <property type="term" value="C:outer membrane"/>
    <property type="evidence" value="ECO:0007669"/>
    <property type="project" value="InterPro"/>
</dbReference>
<dbReference type="OrthoDB" id="7028879at2"/>
<dbReference type="EMBL" id="UGHR01000001">
    <property type="protein sequence ID" value="STQ90129.1"/>
    <property type="molecule type" value="Genomic_DNA"/>
</dbReference>
<feature type="domain" description="Hypersensitivity response secretion-like HrpJ" evidence="2">
    <location>
        <begin position="44"/>
        <end position="199"/>
    </location>
</feature>
<dbReference type="GO" id="GO:0050709">
    <property type="term" value="P:negative regulation of protein secretion"/>
    <property type="evidence" value="ECO:0007669"/>
    <property type="project" value="InterPro"/>
</dbReference>
<dbReference type="RefSeq" id="WP_115226506.1">
    <property type="nucleotide sequence ID" value="NZ_CAWOLO010000028.1"/>
</dbReference>
<dbReference type="GO" id="GO:0030254">
    <property type="term" value="P:protein secretion by the type III secretion system"/>
    <property type="evidence" value="ECO:0007669"/>
    <property type="project" value="InterPro"/>
</dbReference>